<dbReference type="InterPro" id="IPR036684">
    <property type="entry name" value="Ca_lectin_sf"/>
</dbReference>
<proteinExistence type="predicted"/>
<dbReference type="RefSeq" id="XP_036628071.1">
    <property type="nucleotide sequence ID" value="XM_036780688.1"/>
</dbReference>
<dbReference type="EMBL" id="JACETU010000008">
    <property type="protein sequence ID" value="KAF7423039.1"/>
    <property type="molecule type" value="Genomic_DNA"/>
</dbReference>
<name>A0A8H6ZP78_PLEOS</name>
<evidence type="ECO:0000256" key="1">
    <source>
        <dbReference type="SAM" id="MobiDB-lite"/>
    </source>
</evidence>
<dbReference type="GeneID" id="59381021"/>
<feature type="region of interest" description="Disordered" evidence="1">
    <location>
        <begin position="1"/>
        <end position="35"/>
    </location>
</feature>
<dbReference type="OrthoDB" id="2832228at2759"/>
<feature type="compositionally biased region" description="Low complexity" evidence="1">
    <location>
        <begin position="1"/>
        <end position="28"/>
    </location>
</feature>
<accession>A0A8H6ZP78</accession>
<comment type="caution">
    <text evidence="2">The sequence shown here is derived from an EMBL/GenBank/DDBJ whole genome shotgun (WGS) entry which is preliminary data.</text>
</comment>
<dbReference type="VEuPathDB" id="FungiDB:PC9H_011203"/>
<dbReference type="Proteomes" id="UP000623687">
    <property type="component" value="Unassembled WGS sequence"/>
</dbReference>
<dbReference type="AlphaFoldDB" id="A0A8H6ZP78"/>
<evidence type="ECO:0000313" key="2">
    <source>
        <dbReference type="EMBL" id="KAF7423039.1"/>
    </source>
</evidence>
<organism evidence="2 3">
    <name type="scientific">Pleurotus ostreatus</name>
    <name type="common">Oyster mushroom</name>
    <name type="synonym">White-rot fungus</name>
    <dbReference type="NCBI Taxonomy" id="5322"/>
    <lineage>
        <taxon>Eukaryota</taxon>
        <taxon>Fungi</taxon>
        <taxon>Dikarya</taxon>
        <taxon>Basidiomycota</taxon>
        <taxon>Agaricomycotina</taxon>
        <taxon>Agaricomycetes</taxon>
        <taxon>Agaricomycetidae</taxon>
        <taxon>Agaricales</taxon>
        <taxon>Pleurotineae</taxon>
        <taxon>Pleurotaceae</taxon>
        <taxon>Pleurotus</taxon>
    </lineage>
</organism>
<gene>
    <name evidence="2" type="ORF">PC9H_011203</name>
</gene>
<keyword evidence="3" id="KW-1185">Reference proteome</keyword>
<sequence length="173" mass="18601">MAAPPSAAQADAAVAPPSAGPNAAPSAGTEAAPTTGYTVEIKPNFRRAVRAITNTSAFQRATFTLIDKATNREIASSVFVGHGARSPMTLESNGSPVWKFVGRPEARLVKVYIEHSSRSPNGPFAPSKLAKPVTIKKEPDDGNNEEYYFSVFLSEEWTDNDYDDGVVTVVQWK</sequence>
<reference evidence="2" key="1">
    <citation type="submission" date="2019-07" db="EMBL/GenBank/DDBJ databases">
        <authorList>
            <person name="Palmer J.M."/>
        </authorList>
    </citation>
    <scope>NUCLEOTIDE SEQUENCE</scope>
    <source>
        <strain evidence="2">PC9</strain>
    </source>
</reference>
<dbReference type="Gene3D" id="2.60.120.400">
    <property type="entry name" value="Calcium-mediated lectin"/>
    <property type="match status" value="1"/>
</dbReference>
<protein>
    <submittedName>
        <fullName evidence="2">Uncharacterized protein</fullName>
    </submittedName>
</protein>
<evidence type="ECO:0000313" key="3">
    <source>
        <dbReference type="Proteomes" id="UP000623687"/>
    </source>
</evidence>